<dbReference type="PROSITE" id="PS50835">
    <property type="entry name" value="IG_LIKE"/>
    <property type="match status" value="1"/>
</dbReference>
<evidence type="ECO:0000259" key="4">
    <source>
        <dbReference type="PROSITE" id="PS50835"/>
    </source>
</evidence>
<accession>A0A1S3G5D3</accession>
<dbReference type="Gene3D" id="2.60.40.10">
    <property type="entry name" value="Immunoglobulins"/>
    <property type="match status" value="1"/>
</dbReference>
<evidence type="ECO:0000256" key="2">
    <source>
        <dbReference type="SAM" id="Phobius"/>
    </source>
</evidence>
<keyword evidence="3" id="KW-0732">Signal</keyword>
<dbReference type="AlphaFoldDB" id="A0A1S3G5D3"/>
<dbReference type="Proteomes" id="UP000081671">
    <property type="component" value="Unplaced"/>
</dbReference>
<evidence type="ECO:0000313" key="5">
    <source>
        <dbReference type="Proteomes" id="UP000081671"/>
    </source>
</evidence>
<feature type="signal peptide" evidence="3">
    <location>
        <begin position="1"/>
        <end position="24"/>
    </location>
</feature>
<keyword evidence="5" id="KW-1185">Reference proteome</keyword>
<dbReference type="KEGG" id="dord:105994918"/>
<organism evidence="5 6">
    <name type="scientific">Dipodomys ordii</name>
    <name type="common">Ord's kangaroo rat</name>
    <dbReference type="NCBI Taxonomy" id="10020"/>
    <lineage>
        <taxon>Eukaryota</taxon>
        <taxon>Metazoa</taxon>
        <taxon>Chordata</taxon>
        <taxon>Craniata</taxon>
        <taxon>Vertebrata</taxon>
        <taxon>Euteleostomi</taxon>
        <taxon>Mammalia</taxon>
        <taxon>Eutheria</taxon>
        <taxon>Euarchontoglires</taxon>
        <taxon>Glires</taxon>
        <taxon>Rodentia</taxon>
        <taxon>Castorimorpha</taxon>
        <taxon>Heteromyidae</taxon>
        <taxon>Dipodomyinae</taxon>
        <taxon>Dipodomys</taxon>
    </lineage>
</organism>
<proteinExistence type="predicted"/>
<keyword evidence="2" id="KW-0812">Transmembrane</keyword>
<evidence type="ECO:0000256" key="3">
    <source>
        <dbReference type="SAM" id="SignalP"/>
    </source>
</evidence>
<dbReference type="GO" id="GO:0005886">
    <property type="term" value="C:plasma membrane"/>
    <property type="evidence" value="ECO:0007669"/>
    <property type="project" value="InterPro"/>
</dbReference>
<keyword evidence="1" id="KW-0393">Immunoglobulin domain</keyword>
<dbReference type="FunCoup" id="A0A1S3G5D3">
    <property type="interactions" value="454"/>
</dbReference>
<dbReference type="GeneID" id="105994918"/>
<name>A0A1S3G5D3_DIPOR</name>
<evidence type="ECO:0000313" key="6">
    <source>
        <dbReference type="RefSeq" id="XP_012884021.1"/>
    </source>
</evidence>
<dbReference type="InterPro" id="IPR007110">
    <property type="entry name" value="Ig-like_dom"/>
</dbReference>
<protein>
    <submittedName>
        <fullName evidence="6">B- and T-lymphocyte attenuator isoform X1</fullName>
    </submittedName>
</protein>
<dbReference type="SMART" id="SM00409">
    <property type="entry name" value="IG"/>
    <property type="match status" value="1"/>
</dbReference>
<gene>
    <name evidence="6" type="primary">Btla</name>
</gene>
<dbReference type="InterPro" id="IPR039257">
    <property type="entry name" value="BTLA"/>
</dbReference>
<feature type="domain" description="Ig-like" evidence="4">
    <location>
        <begin position="44"/>
        <end position="121"/>
    </location>
</feature>
<evidence type="ECO:0000256" key="1">
    <source>
        <dbReference type="ARBA" id="ARBA00023319"/>
    </source>
</evidence>
<feature type="transmembrane region" description="Helical" evidence="2">
    <location>
        <begin position="167"/>
        <end position="192"/>
    </location>
</feature>
<dbReference type="RefSeq" id="XP_012884021.1">
    <property type="nucleotide sequence ID" value="XM_013028567.1"/>
</dbReference>
<keyword evidence="2" id="KW-1133">Transmembrane helix</keyword>
<dbReference type="InterPro" id="IPR013783">
    <property type="entry name" value="Ig-like_fold"/>
</dbReference>
<dbReference type="OrthoDB" id="9947981at2759"/>
<dbReference type="InParanoid" id="A0A1S3G5D3"/>
<dbReference type="InterPro" id="IPR003599">
    <property type="entry name" value="Ig_sub"/>
</dbReference>
<dbReference type="Pfam" id="PF00047">
    <property type="entry name" value="ig"/>
    <property type="match status" value="1"/>
</dbReference>
<dbReference type="PANTHER" id="PTHR37996:SF1">
    <property type="entry name" value="B- AND T-LYMPHOCYTE ATTENUATOR"/>
    <property type="match status" value="1"/>
</dbReference>
<feature type="chain" id="PRO_5010280791" evidence="3">
    <location>
        <begin position="25"/>
        <end position="303"/>
    </location>
</feature>
<dbReference type="STRING" id="10020.ENSDORP00000006247"/>
<dbReference type="CTD" id="151888"/>
<sequence length="303" mass="33867">MFGTGKSFGVLFLILHLSICSIDGEESCEIQLYVKRHLIHVTAGHQFRMECPVKYCVSRPNVSWCKFSGSDCLPFGSKVSSHTSWEEKKNISIFSLHFHSVLPTDNGSYRCYVNFSSQLITSHSIVINVTEQSQNNSERPLITLTNIADITNTSGPPSIEEMAHRGWLLHSLLPVGALPLLIIACLCLICGLKRNQGKQKKTSDSTGREIDLADVPQPLSIEQTEMSTRQNSKTLPSESAIYNNDPLFRLSEELEANTNRGLEENKHCIVYASLNHSIIGRNTRQTRDVQEAPTEYASICVRN</sequence>
<keyword evidence="2" id="KW-0472">Membrane</keyword>
<dbReference type="GO" id="GO:0038023">
    <property type="term" value="F:signaling receptor activity"/>
    <property type="evidence" value="ECO:0007669"/>
    <property type="project" value="InterPro"/>
</dbReference>
<dbReference type="GO" id="GO:0002768">
    <property type="term" value="P:immune response-regulating cell surface receptor signaling pathway"/>
    <property type="evidence" value="ECO:0007669"/>
    <property type="project" value="InterPro"/>
</dbReference>
<dbReference type="InterPro" id="IPR036179">
    <property type="entry name" value="Ig-like_dom_sf"/>
</dbReference>
<dbReference type="SUPFAM" id="SSF48726">
    <property type="entry name" value="Immunoglobulin"/>
    <property type="match status" value="1"/>
</dbReference>
<dbReference type="PANTHER" id="PTHR37996">
    <property type="entry name" value="B- AND T-LYMPHOCYTE ATTENUATOR"/>
    <property type="match status" value="1"/>
</dbReference>
<reference evidence="6" key="1">
    <citation type="submission" date="2025-08" db="UniProtKB">
        <authorList>
            <consortium name="RefSeq"/>
        </authorList>
    </citation>
    <scope>IDENTIFICATION</scope>
    <source>
        <tissue evidence="6">Kidney</tissue>
    </source>
</reference>
<dbReference type="InterPro" id="IPR013151">
    <property type="entry name" value="Immunoglobulin_dom"/>
</dbReference>